<dbReference type="Gene3D" id="3.10.129.10">
    <property type="entry name" value="Hotdog Thioesterase"/>
    <property type="match status" value="1"/>
</dbReference>
<evidence type="ECO:0000313" key="3">
    <source>
        <dbReference type="EMBL" id="RNM16573.1"/>
    </source>
</evidence>
<evidence type="ECO:0000313" key="4">
    <source>
        <dbReference type="Proteomes" id="UP000279994"/>
    </source>
</evidence>
<comment type="caution">
    <text evidence="3">The sequence shown here is derived from an EMBL/GenBank/DDBJ whole genome shotgun (WGS) entry which is preliminary data.</text>
</comment>
<dbReference type="RefSeq" id="WP_123221466.1">
    <property type="nucleotide sequence ID" value="NZ_RJSF01000007.1"/>
</dbReference>
<sequence length="125" mass="13188">MTVAAGWQERTYRITRADLVAYAEASGDPNPIHQDEAVARSVGLPDVIAHGMYTLALAARYVDEEVGEPGRIKQIGAKFTRPVVVPAEGTEVVVVGEQRDDGTVLLTVTCGGEKVLGAATAVLRG</sequence>
<dbReference type="EMBL" id="RJSF01000007">
    <property type="protein sequence ID" value="RNM16573.1"/>
    <property type="molecule type" value="Genomic_DNA"/>
</dbReference>
<dbReference type="InterPro" id="IPR003965">
    <property type="entry name" value="Fatty_acid_synthase"/>
</dbReference>
<dbReference type="PRINTS" id="PR01483">
    <property type="entry name" value="FASYNTHASE"/>
</dbReference>
<name>A0A3N0GVT8_9ACTN</name>
<dbReference type="PANTHER" id="PTHR43841:SF3">
    <property type="entry name" value="(3R)-HYDROXYACYL-ACP DEHYDRATASE SUBUNIT HADB"/>
    <property type="match status" value="1"/>
</dbReference>
<dbReference type="GO" id="GO:0006633">
    <property type="term" value="P:fatty acid biosynthetic process"/>
    <property type="evidence" value="ECO:0007669"/>
    <property type="project" value="InterPro"/>
</dbReference>
<protein>
    <submittedName>
        <fullName evidence="3">Acyl dehydratase</fullName>
    </submittedName>
</protein>
<dbReference type="PANTHER" id="PTHR43841">
    <property type="entry name" value="3-HYDROXYACYL-THIOESTER DEHYDRATASE HTDX-RELATED"/>
    <property type="match status" value="1"/>
</dbReference>
<reference evidence="3 4" key="1">
    <citation type="submission" date="2018-11" db="EMBL/GenBank/DDBJ databases">
        <authorList>
            <person name="Li F."/>
        </authorList>
    </citation>
    <scope>NUCLEOTIDE SEQUENCE [LARGE SCALE GENOMIC DNA]</scope>
    <source>
        <strain evidence="3 4">Gsoil 818</strain>
    </source>
</reference>
<accession>A0A3N0GVT8</accession>
<evidence type="ECO:0000256" key="1">
    <source>
        <dbReference type="ARBA" id="ARBA00005254"/>
    </source>
</evidence>
<dbReference type="InterPro" id="IPR029069">
    <property type="entry name" value="HotDog_dom_sf"/>
</dbReference>
<feature type="domain" description="MaoC-like" evidence="2">
    <location>
        <begin position="9"/>
        <end position="104"/>
    </location>
</feature>
<dbReference type="OrthoDB" id="9800237at2"/>
<dbReference type="GO" id="GO:0004312">
    <property type="term" value="F:fatty acid synthase activity"/>
    <property type="evidence" value="ECO:0007669"/>
    <property type="project" value="InterPro"/>
</dbReference>
<dbReference type="Proteomes" id="UP000279994">
    <property type="component" value="Unassembled WGS sequence"/>
</dbReference>
<comment type="similarity">
    <text evidence="1">Belongs to the enoyl-CoA hydratase/isomerase family.</text>
</comment>
<dbReference type="SUPFAM" id="SSF54637">
    <property type="entry name" value="Thioesterase/thiol ester dehydrase-isomerase"/>
    <property type="match status" value="1"/>
</dbReference>
<dbReference type="GO" id="GO:0005835">
    <property type="term" value="C:fatty acid synthase complex"/>
    <property type="evidence" value="ECO:0007669"/>
    <property type="project" value="InterPro"/>
</dbReference>
<proteinExistence type="inferred from homology"/>
<evidence type="ECO:0000259" key="2">
    <source>
        <dbReference type="Pfam" id="PF01575"/>
    </source>
</evidence>
<dbReference type="Pfam" id="PF01575">
    <property type="entry name" value="MaoC_dehydratas"/>
    <property type="match status" value="1"/>
</dbReference>
<dbReference type="AlphaFoldDB" id="A0A3N0GVT8"/>
<gene>
    <name evidence="3" type="ORF">EFL26_03240</name>
</gene>
<dbReference type="InterPro" id="IPR002539">
    <property type="entry name" value="MaoC-like_dom"/>
</dbReference>
<organism evidence="3 4">
    <name type="scientific">Nocardioides pocheonensis</name>
    <dbReference type="NCBI Taxonomy" id="661485"/>
    <lineage>
        <taxon>Bacteria</taxon>
        <taxon>Bacillati</taxon>
        <taxon>Actinomycetota</taxon>
        <taxon>Actinomycetes</taxon>
        <taxon>Propionibacteriales</taxon>
        <taxon>Nocardioidaceae</taxon>
        <taxon>Nocardioides</taxon>
    </lineage>
</organism>
<keyword evidence="4" id="KW-1185">Reference proteome</keyword>